<dbReference type="Proteomes" id="UP000234331">
    <property type="component" value="Unassembled WGS sequence"/>
</dbReference>
<keyword evidence="3" id="KW-1185">Reference proteome</keyword>
<organism evidence="2 3">
    <name type="scientific">Frankia canadensis</name>
    <dbReference type="NCBI Taxonomy" id="1836972"/>
    <lineage>
        <taxon>Bacteria</taxon>
        <taxon>Bacillati</taxon>
        <taxon>Actinomycetota</taxon>
        <taxon>Actinomycetes</taxon>
        <taxon>Frankiales</taxon>
        <taxon>Frankiaceae</taxon>
        <taxon>Frankia</taxon>
    </lineage>
</organism>
<gene>
    <name evidence="2" type="ORF">FRACA_40024</name>
</gene>
<dbReference type="AlphaFoldDB" id="A0A2I2KWG7"/>
<evidence type="ECO:0000256" key="1">
    <source>
        <dbReference type="SAM" id="MobiDB-lite"/>
    </source>
</evidence>
<name>A0A2I2KWG7_9ACTN</name>
<sequence>MRVALHRSWSPPFSYVTIGSREDPGRRRFITLGCPKNPHECMRDGRYRNALRQPAVTRTRSRNEQQHDNDCTMSILPRPTHAGILPPIARQRPPA</sequence>
<protein>
    <submittedName>
        <fullName evidence="2">Uncharacterized protein</fullName>
    </submittedName>
</protein>
<feature type="compositionally biased region" description="Basic and acidic residues" evidence="1">
    <location>
        <begin position="61"/>
        <end position="70"/>
    </location>
</feature>
<proteinExistence type="predicted"/>
<evidence type="ECO:0000313" key="3">
    <source>
        <dbReference type="Proteomes" id="UP000234331"/>
    </source>
</evidence>
<dbReference type="EMBL" id="FZMO01000334">
    <property type="protein sequence ID" value="SNQ49996.1"/>
    <property type="molecule type" value="Genomic_DNA"/>
</dbReference>
<feature type="region of interest" description="Disordered" evidence="1">
    <location>
        <begin position="53"/>
        <end position="95"/>
    </location>
</feature>
<reference evidence="2 3" key="1">
    <citation type="submission" date="2017-06" db="EMBL/GenBank/DDBJ databases">
        <authorList>
            <person name="Kim H.J."/>
            <person name="Triplett B.A."/>
        </authorList>
    </citation>
    <scope>NUCLEOTIDE SEQUENCE [LARGE SCALE GENOMIC DNA]</scope>
    <source>
        <strain evidence="2">FRACA_ARgP5</strain>
    </source>
</reference>
<accession>A0A2I2KWG7</accession>
<evidence type="ECO:0000313" key="2">
    <source>
        <dbReference type="EMBL" id="SNQ49996.1"/>
    </source>
</evidence>